<keyword evidence="2" id="KW-0210">Decarboxylase</keyword>
<keyword evidence="5" id="KW-0620">Polyamine biosynthesis</keyword>
<evidence type="ECO:0000256" key="2">
    <source>
        <dbReference type="ARBA" id="ARBA00022793"/>
    </source>
</evidence>
<organism evidence="10 11">
    <name type="scientific">Candidatus Daviesbacteria bacterium GW2011_GWF2_38_6</name>
    <dbReference type="NCBI Taxonomy" id="1618432"/>
    <lineage>
        <taxon>Bacteria</taxon>
        <taxon>Candidatus Daviesiibacteriota</taxon>
    </lineage>
</organism>
<protein>
    <submittedName>
        <fullName evidence="10">S-adenosylmethionine decarboxylase proenzyme</fullName>
    </submittedName>
</protein>
<evidence type="ECO:0000256" key="4">
    <source>
        <dbReference type="ARBA" id="ARBA00023066"/>
    </source>
</evidence>
<dbReference type="GO" id="GO:0008295">
    <property type="term" value="P:spermidine biosynthetic process"/>
    <property type="evidence" value="ECO:0007669"/>
    <property type="project" value="UniProtKB-KW"/>
</dbReference>
<accession>A0A0G0K932</accession>
<dbReference type="NCBIfam" id="TIGR03330">
    <property type="entry name" value="SAM_DCase_Bsu"/>
    <property type="match status" value="1"/>
</dbReference>
<dbReference type="SUPFAM" id="SSF56276">
    <property type="entry name" value="S-adenosylmethionine decarboxylase"/>
    <property type="match status" value="1"/>
</dbReference>
<sequence>MLEIFSKRRNNQNRGYHTLIEIFLGDYPEELYYSPTFGQKIDNVVHRAQLSVIKKEFHEFKGFGLTGFYLLSESHLAFHTWPEEKYIAIDLFTCSTWAKTKVAIDTIKREFSTYDLRKFKVKIIRRGFVFEKNV</sequence>
<gene>
    <name evidence="10" type="ORF">US99_C0083G0003</name>
</gene>
<dbReference type="GO" id="GO:0005829">
    <property type="term" value="C:cytosol"/>
    <property type="evidence" value="ECO:0007669"/>
    <property type="project" value="TreeGrafter"/>
</dbReference>
<dbReference type="InterPro" id="IPR003826">
    <property type="entry name" value="AdoMetDC_fam_prok"/>
</dbReference>
<keyword evidence="6" id="KW-0865">Zymogen</keyword>
<dbReference type="GO" id="GO:0004014">
    <property type="term" value="F:adenosylmethionine decarboxylase activity"/>
    <property type="evidence" value="ECO:0007669"/>
    <property type="project" value="InterPro"/>
</dbReference>
<dbReference type="InterPro" id="IPR016067">
    <property type="entry name" value="S-AdoMet_deCO2ase_core"/>
</dbReference>
<evidence type="ECO:0000256" key="1">
    <source>
        <dbReference type="ARBA" id="ARBA00001928"/>
    </source>
</evidence>
<name>A0A0G0K932_9BACT</name>
<keyword evidence="4" id="KW-0745">Spermidine biosynthesis</keyword>
<keyword evidence="9" id="KW-0670">Pyruvate</keyword>
<keyword evidence="8" id="KW-0704">Schiff base</keyword>
<dbReference type="Pfam" id="PF02675">
    <property type="entry name" value="AdoMet_dc"/>
    <property type="match status" value="1"/>
</dbReference>
<evidence type="ECO:0000256" key="8">
    <source>
        <dbReference type="ARBA" id="ARBA00023270"/>
    </source>
</evidence>
<evidence type="ECO:0000313" key="11">
    <source>
        <dbReference type="Proteomes" id="UP000034324"/>
    </source>
</evidence>
<evidence type="ECO:0000256" key="7">
    <source>
        <dbReference type="ARBA" id="ARBA00023239"/>
    </source>
</evidence>
<dbReference type="PANTHER" id="PTHR33866:SF2">
    <property type="entry name" value="S-ADENOSYLMETHIONINE DECARBOXYLASE PROENZYME"/>
    <property type="match status" value="1"/>
</dbReference>
<comment type="cofactor">
    <cofactor evidence="1">
        <name>pyruvate</name>
        <dbReference type="ChEBI" id="CHEBI:15361"/>
    </cofactor>
</comment>
<evidence type="ECO:0000256" key="6">
    <source>
        <dbReference type="ARBA" id="ARBA00023145"/>
    </source>
</evidence>
<keyword evidence="7" id="KW-0456">Lyase</keyword>
<evidence type="ECO:0000256" key="3">
    <source>
        <dbReference type="ARBA" id="ARBA00022813"/>
    </source>
</evidence>
<dbReference type="InterPro" id="IPR017716">
    <property type="entry name" value="S-AdoMet_deCOase_pro-enz"/>
</dbReference>
<comment type="caution">
    <text evidence="10">The sequence shown here is derived from an EMBL/GenBank/DDBJ whole genome shotgun (WGS) entry which is preliminary data.</text>
</comment>
<dbReference type="Proteomes" id="UP000034324">
    <property type="component" value="Unassembled WGS sequence"/>
</dbReference>
<proteinExistence type="predicted"/>
<evidence type="ECO:0000313" key="10">
    <source>
        <dbReference type="EMBL" id="KKQ76158.1"/>
    </source>
</evidence>
<dbReference type="AlphaFoldDB" id="A0A0G0K932"/>
<evidence type="ECO:0000256" key="5">
    <source>
        <dbReference type="ARBA" id="ARBA00023115"/>
    </source>
</evidence>
<dbReference type="Gene3D" id="3.60.90.10">
    <property type="entry name" value="S-adenosylmethionine decarboxylase"/>
    <property type="match status" value="1"/>
</dbReference>
<reference evidence="10 11" key="1">
    <citation type="journal article" date="2015" name="Nature">
        <title>rRNA introns, odd ribosomes, and small enigmatic genomes across a large radiation of phyla.</title>
        <authorList>
            <person name="Brown C.T."/>
            <person name="Hug L.A."/>
            <person name="Thomas B.C."/>
            <person name="Sharon I."/>
            <person name="Castelle C.J."/>
            <person name="Singh A."/>
            <person name="Wilkins M.J."/>
            <person name="Williams K.H."/>
            <person name="Banfield J.F."/>
        </authorList>
    </citation>
    <scope>NUCLEOTIDE SEQUENCE [LARGE SCALE GENOMIC DNA]</scope>
</reference>
<keyword evidence="3" id="KW-0068">Autocatalytic cleavage</keyword>
<dbReference type="EMBL" id="LBVC01000083">
    <property type="protein sequence ID" value="KKQ76158.1"/>
    <property type="molecule type" value="Genomic_DNA"/>
</dbReference>
<dbReference type="PANTHER" id="PTHR33866">
    <property type="entry name" value="S-ADENOSYLMETHIONINE DECARBOXYLASE PROENZYME"/>
    <property type="match status" value="1"/>
</dbReference>
<evidence type="ECO:0000256" key="9">
    <source>
        <dbReference type="ARBA" id="ARBA00023317"/>
    </source>
</evidence>